<evidence type="ECO:0000313" key="3">
    <source>
        <dbReference type="EMBL" id="SHH52104.1"/>
    </source>
</evidence>
<dbReference type="InterPro" id="IPR037284">
    <property type="entry name" value="SUF_FeS_clus_asmbl_SufBD_sf"/>
</dbReference>
<name>A0A1M5TN18_9GAMM</name>
<dbReference type="InterPro" id="IPR000825">
    <property type="entry name" value="SUF_FeS_clus_asmbl_SufBD_core"/>
</dbReference>
<dbReference type="PANTHER" id="PTHR43575:SF1">
    <property type="entry name" value="PROTEIN ABCI7, CHLOROPLASTIC"/>
    <property type="match status" value="1"/>
</dbReference>
<proteinExistence type="predicted"/>
<dbReference type="Proteomes" id="UP000184000">
    <property type="component" value="Unassembled WGS sequence"/>
</dbReference>
<dbReference type="RefSeq" id="WP_073303408.1">
    <property type="nucleotide sequence ID" value="NZ_FQXA01000008.1"/>
</dbReference>
<dbReference type="SUPFAM" id="SSF101960">
    <property type="entry name" value="Stabilizer of iron transporter SufD"/>
    <property type="match status" value="1"/>
</dbReference>
<keyword evidence="1" id="KW-0175">Coiled coil</keyword>
<dbReference type="NCBIfam" id="TIGR01981">
    <property type="entry name" value="sufD"/>
    <property type="match status" value="1"/>
</dbReference>
<dbReference type="AlphaFoldDB" id="A0A1M5TN18"/>
<dbReference type="PANTHER" id="PTHR43575">
    <property type="entry name" value="PROTEIN ABCI7, CHLOROPLASTIC"/>
    <property type="match status" value="1"/>
</dbReference>
<dbReference type="EMBL" id="FQXA01000008">
    <property type="protein sequence ID" value="SHH52104.1"/>
    <property type="molecule type" value="Genomic_DNA"/>
</dbReference>
<feature type="domain" description="SUF system FeS cluster assembly SufBD core" evidence="2">
    <location>
        <begin position="168"/>
        <end position="396"/>
    </location>
</feature>
<dbReference type="Pfam" id="PF01458">
    <property type="entry name" value="SUFBD_core"/>
    <property type="match status" value="1"/>
</dbReference>
<reference evidence="3 4" key="1">
    <citation type="submission" date="2016-11" db="EMBL/GenBank/DDBJ databases">
        <authorList>
            <person name="Jaros S."/>
            <person name="Januszkiewicz K."/>
            <person name="Wedrychowicz H."/>
        </authorList>
    </citation>
    <scope>NUCLEOTIDE SEQUENCE [LARGE SCALE GENOMIC DNA]</scope>
    <source>
        <strain evidence="3 4">DSM 18231</strain>
    </source>
</reference>
<dbReference type="InterPro" id="IPR011542">
    <property type="entry name" value="SUF_FeS_clus_asmbl_SufD"/>
</dbReference>
<organism evidence="3 4">
    <name type="scientific">Stutzerimonas xanthomarina DSM 18231</name>
    <dbReference type="NCBI Taxonomy" id="1403346"/>
    <lineage>
        <taxon>Bacteria</taxon>
        <taxon>Pseudomonadati</taxon>
        <taxon>Pseudomonadota</taxon>
        <taxon>Gammaproteobacteria</taxon>
        <taxon>Pseudomonadales</taxon>
        <taxon>Pseudomonadaceae</taxon>
        <taxon>Stutzerimonas</taxon>
    </lineage>
</organism>
<accession>A0A1M5TN18</accession>
<feature type="coiled-coil region" evidence="1">
    <location>
        <begin position="111"/>
        <end position="138"/>
    </location>
</feature>
<dbReference type="GO" id="GO:0016226">
    <property type="term" value="P:iron-sulfur cluster assembly"/>
    <property type="evidence" value="ECO:0007669"/>
    <property type="project" value="InterPro"/>
</dbReference>
<dbReference type="GeneID" id="98636426"/>
<protein>
    <submittedName>
        <fullName evidence="3">Iron-regulated ABC transporter permease protein SufD</fullName>
    </submittedName>
</protein>
<evidence type="ECO:0000313" key="4">
    <source>
        <dbReference type="Proteomes" id="UP000184000"/>
    </source>
</evidence>
<evidence type="ECO:0000256" key="1">
    <source>
        <dbReference type="SAM" id="Coils"/>
    </source>
</evidence>
<gene>
    <name evidence="3" type="ORF">SAMN02744645_4003</name>
</gene>
<evidence type="ECO:0000259" key="2">
    <source>
        <dbReference type="Pfam" id="PF01458"/>
    </source>
</evidence>
<dbReference type="InterPro" id="IPR055346">
    <property type="entry name" value="Fe-S_cluster_assembly_SufBD"/>
</dbReference>
<sequence>MKAVPTLPAAFLADGGERLPQPLRELRTARGRALQDMPLPTRKTENWKYSSRHLSFDEALAPALAEGMQVLEPAAVSGYRIAIRNGRVDLAASELPDQAGFRVTPFNELDVDRAQQLAERLDHALDTATTQLARLNTARLEDGVLVEVAAGTEVDRPLYVQVLTDAQQSGSVYPRVMLTMAERSTLTLVEQYEATDAQPYLVNAVTEADVGEGATLTYIRLALEPESVRHIGATGVRLAGGSRFESHCFGFGGTLRRHDLQVRFEAPGAQCLLNGVAVTQNSQHYDNHTVLEHIAANCTSEENYRCMAAGTSHSVFNGRIHIHRDAQKTSAQMNSKNLLLSPHAAIDTKPELEIYADDVKCGHGATIGQLDPESMFYLLSRGIDRAEARTLLSMGFINELVAQIPLEDVRAWIDERLAGFIQNNLIED</sequence>